<organism evidence="2 3">
    <name type="scientific">Sulfuriroseicoccus oceanibius</name>
    <dbReference type="NCBI Taxonomy" id="2707525"/>
    <lineage>
        <taxon>Bacteria</taxon>
        <taxon>Pseudomonadati</taxon>
        <taxon>Verrucomicrobiota</taxon>
        <taxon>Verrucomicrobiia</taxon>
        <taxon>Verrucomicrobiales</taxon>
        <taxon>Verrucomicrobiaceae</taxon>
        <taxon>Sulfuriroseicoccus</taxon>
    </lineage>
</organism>
<dbReference type="PANTHER" id="PTHR40099">
    <property type="entry name" value="ACETOLACTATE SYNTHASE, SMALL SUBUNIT"/>
    <property type="match status" value="1"/>
</dbReference>
<proteinExistence type="predicted"/>
<feature type="domain" description="ACT" evidence="1">
    <location>
        <begin position="69"/>
        <end position="131"/>
    </location>
</feature>
<dbReference type="Gene3D" id="3.30.2130.10">
    <property type="entry name" value="VC0802-like"/>
    <property type="match status" value="1"/>
</dbReference>
<evidence type="ECO:0000313" key="3">
    <source>
        <dbReference type="Proteomes" id="UP000475117"/>
    </source>
</evidence>
<protein>
    <submittedName>
        <fullName evidence="2">ACT domain-containing protein</fullName>
    </submittedName>
</protein>
<keyword evidence="3" id="KW-1185">Reference proteome</keyword>
<dbReference type="PANTHER" id="PTHR40099:SF1">
    <property type="entry name" value="ACETOLACTATE SYNTHASE, SMALL SUBUNIT"/>
    <property type="match status" value="1"/>
</dbReference>
<dbReference type="KEGG" id="soa:G3M56_002190"/>
<gene>
    <name evidence="2" type="ORF">G3M56_002190</name>
</gene>
<dbReference type="InterPro" id="IPR045739">
    <property type="entry name" value="ACT_dom_pair"/>
</dbReference>
<dbReference type="InterPro" id="IPR045865">
    <property type="entry name" value="ACT-like_dom_sf"/>
</dbReference>
<accession>A0A6B3LBI3</accession>
<dbReference type="Proteomes" id="UP000475117">
    <property type="component" value="Chromosome"/>
</dbReference>
<dbReference type="InterPro" id="IPR002912">
    <property type="entry name" value="ACT_dom"/>
</dbReference>
<evidence type="ECO:0000313" key="2">
    <source>
        <dbReference type="EMBL" id="QQL45423.1"/>
    </source>
</evidence>
<sequence>MQEITVFVNNQPGAVADVTATLAAADINIEEIDAEGVVESGVITLCVDQHNEGLAALKAAGFDAHSEDALIIKLEDKPGALAQIAARLKESNINLRSLRIIDHVGSQCLASIVADNQPAARKALKDVILSL</sequence>
<dbReference type="RefSeq" id="WP_164365690.1">
    <property type="nucleotide sequence ID" value="NZ_CP066776.1"/>
</dbReference>
<dbReference type="AlphaFoldDB" id="A0A6B3LBI3"/>
<reference evidence="2 3" key="1">
    <citation type="submission" date="2020-12" db="EMBL/GenBank/DDBJ databases">
        <title>Sulforoseuscoccus oceanibium gen. nov., sp. nov., a representative of the phylum Verrucomicrobia with special cytoplasmic membrane, and proposal of Sulforoseuscoccusaceae fam. nov.</title>
        <authorList>
            <person name="Xi F."/>
        </authorList>
    </citation>
    <scope>NUCLEOTIDE SEQUENCE [LARGE SCALE GENOMIC DNA]</scope>
    <source>
        <strain evidence="2 3">T37</strain>
    </source>
</reference>
<dbReference type="Pfam" id="PF19571">
    <property type="entry name" value="ACT_8"/>
    <property type="match status" value="1"/>
</dbReference>
<name>A0A6B3LBI3_9BACT</name>
<dbReference type="EMBL" id="CP066776">
    <property type="protein sequence ID" value="QQL45423.1"/>
    <property type="molecule type" value="Genomic_DNA"/>
</dbReference>
<evidence type="ECO:0000259" key="1">
    <source>
        <dbReference type="PROSITE" id="PS51671"/>
    </source>
</evidence>
<dbReference type="PROSITE" id="PS51671">
    <property type="entry name" value="ACT"/>
    <property type="match status" value="1"/>
</dbReference>
<dbReference type="SUPFAM" id="SSF55021">
    <property type="entry name" value="ACT-like"/>
    <property type="match status" value="2"/>
</dbReference>